<dbReference type="InterPro" id="IPR014911">
    <property type="entry name" value="PilS_N"/>
</dbReference>
<keyword evidence="1" id="KW-0472">Membrane</keyword>
<name>A0A6J5GQ11_9BURK</name>
<gene>
    <name evidence="3" type="ORF">LMG28688_06115</name>
</gene>
<accession>A0A6J5GQ11</accession>
<dbReference type="RefSeq" id="WP_175197787.1">
    <property type="nucleotide sequence ID" value="NZ_CADIKL010000045.1"/>
</dbReference>
<dbReference type="Gene3D" id="3.30.1690.10">
    <property type="entry name" value="TcpA-like pilin"/>
    <property type="match status" value="1"/>
</dbReference>
<evidence type="ECO:0000256" key="1">
    <source>
        <dbReference type="SAM" id="Phobius"/>
    </source>
</evidence>
<sequence>MKTNVYKRTPEQKEFYRRLGRMKKQTGELSLIEAGAVLGAAALLSLALFYGVPFVRNMVQSSSFKSEVGMFHTGIQNATANDSDFSAETLSTLAQNHAFDAAGARVASDYSTVTGIFGGQVTAQPGTVTSSNDAIVASYPVPKAVCSMSLSAIANIFTEVSVNGTVVSSPSTKFSSATAGNACASGGDVATVEMYTTRS</sequence>
<keyword evidence="1" id="KW-0812">Transmembrane</keyword>
<reference evidence="3 4" key="1">
    <citation type="submission" date="2020-04" db="EMBL/GenBank/DDBJ databases">
        <authorList>
            <person name="De Canck E."/>
        </authorList>
    </citation>
    <scope>NUCLEOTIDE SEQUENCE [LARGE SCALE GENOMIC DNA]</scope>
    <source>
        <strain evidence="3 4">LMG 28688</strain>
    </source>
</reference>
<organism evidence="3 4">
    <name type="scientific">Paraburkholderia caffeinitolerans</name>
    <dbReference type="NCBI Taxonomy" id="1723730"/>
    <lineage>
        <taxon>Bacteria</taxon>
        <taxon>Pseudomonadati</taxon>
        <taxon>Pseudomonadota</taxon>
        <taxon>Betaproteobacteria</taxon>
        <taxon>Burkholderiales</taxon>
        <taxon>Burkholderiaceae</taxon>
        <taxon>Paraburkholderia</taxon>
    </lineage>
</organism>
<protein>
    <recommendedName>
        <fullName evidence="2">Type 4 secretion system PilS N-terminal domain-containing protein</fullName>
    </recommendedName>
</protein>
<keyword evidence="1" id="KW-1133">Transmembrane helix</keyword>
<proteinExistence type="predicted"/>
<evidence type="ECO:0000313" key="3">
    <source>
        <dbReference type="EMBL" id="CAB3805109.1"/>
    </source>
</evidence>
<feature type="transmembrane region" description="Helical" evidence="1">
    <location>
        <begin position="31"/>
        <end position="52"/>
    </location>
</feature>
<evidence type="ECO:0000259" key="2">
    <source>
        <dbReference type="Pfam" id="PF08805"/>
    </source>
</evidence>
<dbReference type="AlphaFoldDB" id="A0A6J5GQ11"/>
<feature type="domain" description="Type 4 secretion system PilS N-terminal" evidence="2">
    <location>
        <begin position="65"/>
        <end position="193"/>
    </location>
</feature>
<keyword evidence="4" id="KW-1185">Reference proteome</keyword>
<dbReference type="Pfam" id="PF08805">
    <property type="entry name" value="PilS"/>
    <property type="match status" value="1"/>
</dbReference>
<evidence type="ECO:0000313" key="4">
    <source>
        <dbReference type="Proteomes" id="UP000494119"/>
    </source>
</evidence>
<dbReference type="EMBL" id="CADIKL010000045">
    <property type="protein sequence ID" value="CAB3805109.1"/>
    <property type="molecule type" value="Genomic_DNA"/>
</dbReference>
<dbReference type="Proteomes" id="UP000494119">
    <property type="component" value="Unassembled WGS sequence"/>
</dbReference>